<accession>A0A0A2WKT0</accession>
<protein>
    <submittedName>
        <fullName evidence="1">Uncharacterized protein</fullName>
    </submittedName>
</protein>
<evidence type="ECO:0000313" key="2">
    <source>
        <dbReference type="Proteomes" id="UP000030518"/>
    </source>
</evidence>
<comment type="caution">
    <text evidence="1">The sequence shown here is derived from an EMBL/GenBank/DDBJ whole genome shotgun (WGS) entry which is preliminary data.</text>
</comment>
<dbReference type="STRING" id="1300345.LF41_960"/>
<dbReference type="OrthoDB" id="5999392at2"/>
<organism evidence="1 2">
    <name type="scientific">Lysobacter dokdonensis DS-58</name>
    <dbReference type="NCBI Taxonomy" id="1300345"/>
    <lineage>
        <taxon>Bacteria</taxon>
        <taxon>Pseudomonadati</taxon>
        <taxon>Pseudomonadota</taxon>
        <taxon>Gammaproteobacteria</taxon>
        <taxon>Lysobacterales</taxon>
        <taxon>Lysobacteraceae</taxon>
        <taxon>Noviluteimonas</taxon>
    </lineage>
</organism>
<evidence type="ECO:0000313" key="1">
    <source>
        <dbReference type="EMBL" id="KGQ20423.1"/>
    </source>
</evidence>
<dbReference type="eggNOG" id="ENOG5032SC5">
    <property type="taxonomic scope" value="Bacteria"/>
</dbReference>
<keyword evidence="2" id="KW-1185">Reference proteome</keyword>
<dbReference type="RefSeq" id="WP_052116022.1">
    <property type="nucleotide sequence ID" value="NZ_JRKJ01000002.1"/>
</dbReference>
<proteinExistence type="predicted"/>
<dbReference type="Proteomes" id="UP000030518">
    <property type="component" value="Unassembled WGS sequence"/>
</dbReference>
<name>A0A0A2WKT0_9GAMM</name>
<reference evidence="1 2" key="1">
    <citation type="submission" date="2014-09" db="EMBL/GenBank/DDBJ databases">
        <title>Genome sequences of Lysobacter dokdonensis DS-58.</title>
        <authorList>
            <person name="Kim J.F."/>
            <person name="Kwak M.-J."/>
        </authorList>
    </citation>
    <scope>NUCLEOTIDE SEQUENCE [LARGE SCALE GENOMIC DNA]</scope>
    <source>
        <strain evidence="1 2">DS-58</strain>
    </source>
</reference>
<gene>
    <name evidence="1" type="ORF">LF41_960</name>
</gene>
<dbReference type="AlphaFoldDB" id="A0A0A2WKT0"/>
<sequence length="177" mass="19398">MTHDIDKEDGHLPDAVRWELRALRKDVAPQADLWPSIAARIAATPQVAPAPQRKAWQPIASLAAAASLALAIGIAWQVRPVSPSDVPAASSTQPRIIAREAEAMTLEYQAALKEIDAYAPQPAKAAPELKVLDRSAAQIRTALTRDPDARFLLDRLQRTYTRRLELTQRLARTSLAS</sequence>
<dbReference type="EMBL" id="JRKJ01000002">
    <property type="protein sequence ID" value="KGQ20423.1"/>
    <property type="molecule type" value="Genomic_DNA"/>
</dbReference>
<dbReference type="PATRIC" id="fig|1300345.3.peg.281"/>